<protein>
    <submittedName>
        <fullName evidence="2">Uncharacterized protein</fullName>
    </submittedName>
</protein>
<feature type="region of interest" description="Disordered" evidence="1">
    <location>
        <begin position="74"/>
        <end position="98"/>
    </location>
</feature>
<evidence type="ECO:0000256" key="1">
    <source>
        <dbReference type="SAM" id="MobiDB-lite"/>
    </source>
</evidence>
<reference evidence="2 3" key="1">
    <citation type="submission" date="2017-07" db="EMBL/GenBank/DDBJ databases">
        <title>Mechanisms for carbon and nitrogen cycling indicate functional differentiation within the Candidate Phyla Radiation.</title>
        <authorList>
            <person name="Danczak R.E."/>
            <person name="Johnston M.D."/>
            <person name="Kenah C."/>
            <person name="Slattery M."/>
            <person name="Wrighton K.C."/>
            <person name="Wilkins M.J."/>
        </authorList>
    </citation>
    <scope>NUCLEOTIDE SEQUENCE [LARGE SCALE GENOMIC DNA]</scope>
    <source>
        <strain evidence="2">Licking1014_96</strain>
    </source>
</reference>
<feature type="non-terminal residue" evidence="2">
    <location>
        <position position="1"/>
    </location>
</feature>
<gene>
    <name evidence="2" type="ORF">CEN92_453</name>
</gene>
<dbReference type="Proteomes" id="UP000318296">
    <property type="component" value="Unassembled WGS sequence"/>
</dbReference>
<name>A0A554LCT6_9BACT</name>
<accession>A0A554LCT6</accession>
<sequence>NAKTQKYSPCNAIEGLLVAKAHCPICQSKYLAWVDESNAQYVDSRRKDWFPLPLRTAQDAPYFDLSYLYSFNDEPDREDGDYDPATMMSIPGQTSSQW</sequence>
<proteinExistence type="predicted"/>
<dbReference type="AlphaFoldDB" id="A0A554LCT6"/>
<evidence type="ECO:0000313" key="2">
    <source>
        <dbReference type="EMBL" id="TSC90575.1"/>
    </source>
</evidence>
<organism evidence="2 3">
    <name type="scientific">Candidatus Berkelbacteria bacterium Licking1014_96</name>
    <dbReference type="NCBI Taxonomy" id="2017149"/>
    <lineage>
        <taxon>Bacteria</taxon>
        <taxon>Candidatus Berkelbacteria</taxon>
    </lineage>
</organism>
<dbReference type="EMBL" id="VMGH01000078">
    <property type="protein sequence ID" value="TSC90575.1"/>
    <property type="molecule type" value="Genomic_DNA"/>
</dbReference>
<evidence type="ECO:0000313" key="3">
    <source>
        <dbReference type="Proteomes" id="UP000318296"/>
    </source>
</evidence>
<comment type="caution">
    <text evidence="2">The sequence shown here is derived from an EMBL/GenBank/DDBJ whole genome shotgun (WGS) entry which is preliminary data.</text>
</comment>